<gene>
    <name evidence="2" type="ORF">DCF15_20195</name>
</gene>
<dbReference type="InterPro" id="IPR016181">
    <property type="entry name" value="Acyl_CoA_acyltransferase"/>
</dbReference>
<dbReference type="EMBL" id="QBMP01000307">
    <property type="protein sequence ID" value="PZO46504.1"/>
    <property type="molecule type" value="Genomic_DNA"/>
</dbReference>
<accession>A0A2W4WMZ2</accession>
<dbReference type="SUPFAM" id="SSF55729">
    <property type="entry name" value="Acyl-CoA N-acyltransferases (Nat)"/>
    <property type="match status" value="1"/>
</dbReference>
<comment type="caution">
    <text evidence="2">The sequence shown here is derived from an EMBL/GenBank/DDBJ whole genome shotgun (WGS) entry which is preliminary data.</text>
</comment>
<dbReference type="InterPro" id="IPR051531">
    <property type="entry name" value="N-acetyltransferase"/>
</dbReference>
<reference evidence="3" key="1">
    <citation type="submission" date="2018-04" db="EMBL/GenBank/DDBJ databases">
        <authorList>
            <person name="Cornet L."/>
        </authorList>
    </citation>
    <scope>NUCLEOTIDE SEQUENCE [LARGE SCALE GENOMIC DNA]</scope>
</reference>
<evidence type="ECO:0000259" key="1">
    <source>
        <dbReference type="Pfam" id="PF13302"/>
    </source>
</evidence>
<evidence type="ECO:0000313" key="3">
    <source>
        <dbReference type="Proteomes" id="UP000249794"/>
    </source>
</evidence>
<name>A0A2W4WMZ2_9CYAN</name>
<dbReference type="Pfam" id="PF13302">
    <property type="entry name" value="Acetyltransf_3"/>
    <property type="match status" value="1"/>
</dbReference>
<sequence length="212" mass="23322">MQLETQRLIIRPWQPAQDARDAMDIYSDLRVMAWLEGESPVSSIRQVQGRLQQCLNQEKRDRTGYGSGHGSGSWAVEQTDIGRVIGQVGLRSLPDIQGSGVESAANVANLELEGADDEGLSADYIEMSWHFRPASWGYGYATEAAFGLAHYAFEVLRLPLLIAICDPENERAIALMNRLGMTDDGFTTRCFGGKALRLYRLEAIGQGAVGID</sequence>
<dbReference type="Gene3D" id="3.40.630.30">
    <property type="match status" value="1"/>
</dbReference>
<evidence type="ECO:0000313" key="2">
    <source>
        <dbReference type="EMBL" id="PZO46504.1"/>
    </source>
</evidence>
<dbReference type="Proteomes" id="UP000249794">
    <property type="component" value="Unassembled WGS sequence"/>
</dbReference>
<proteinExistence type="predicted"/>
<dbReference type="InterPro" id="IPR000182">
    <property type="entry name" value="GNAT_dom"/>
</dbReference>
<dbReference type="PANTHER" id="PTHR43792:SF1">
    <property type="entry name" value="N-ACETYLTRANSFERASE DOMAIN-CONTAINING PROTEIN"/>
    <property type="match status" value="1"/>
</dbReference>
<reference evidence="2 3" key="2">
    <citation type="submission" date="2018-06" db="EMBL/GenBank/DDBJ databases">
        <title>Metagenomic assembly of (sub)arctic Cyanobacteria and their associated microbiome from non-axenic cultures.</title>
        <authorList>
            <person name="Baurain D."/>
        </authorList>
    </citation>
    <scope>NUCLEOTIDE SEQUENCE [LARGE SCALE GENOMIC DNA]</scope>
    <source>
        <strain evidence="2">ULC027bin1</strain>
    </source>
</reference>
<dbReference type="GO" id="GO:0016747">
    <property type="term" value="F:acyltransferase activity, transferring groups other than amino-acyl groups"/>
    <property type="evidence" value="ECO:0007669"/>
    <property type="project" value="InterPro"/>
</dbReference>
<protein>
    <recommendedName>
        <fullName evidence="1">N-acetyltransferase domain-containing protein</fullName>
    </recommendedName>
</protein>
<organism evidence="2 3">
    <name type="scientific">Phormidesmis priestleyi</name>
    <dbReference type="NCBI Taxonomy" id="268141"/>
    <lineage>
        <taxon>Bacteria</taxon>
        <taxon>Bacillati</taxon>
        <taxon>Cyanobacteriota</taxon>
        <taxon>Cyanophyceae</taxon>
        <taxon>Leptolyngbyales</taxon>
        <taxon>Leptolyngbyaceae</taxon>
        <taxon>Phormidesmis</taxon>
    </lineage>
</organism>
<dbReference type="PANTHER" id="PTHR43792">
    <property type="entry name" value="GNAT FAMILY, PUTATIVE (AFU_ORTHOLOGUE AFUA_3G00765)-RELATED-RELATED"/>
    <property type="match status" value="1"/>
</dbReference>
<dbReference type="AlphaFoldDB" id="A0A2W4WMZ2"/>
<feature type="domain" description="N-acetyltransferase" evidence="1">
    <location>
        <begin position="7"/>
        <end position="182"/>
    </location>
</feature>